<comment type="caution">
    <text evidence="1">The sequence shown here is derived from an EMBL/GenBank/DDBJ whole genome shotgun (WGS) entry which is preliminary data.</text>
</comment>
<sequence length="63" mass="7066">MINPLHNLLHKINPSSISTKSAHKNLQRDFSRSPWKVRKASIRVFTPPPSSFSLLLLALVFAG</sequence>
<reference evidence="1 2" key="1">
    <citation type="journal article" date="2019" name="G3 (Bethesda)">
        <title>Sequencing of a Wild Apple (Malus baccata) Genome Unravels the Differences Between Cultivated and Wild Apple Species Regarding Disease Resistance and Cold Tolerance.</title>
        <authorList>
            <person name="Chen X."/>
        </authorList>
    </citation>
    <scope>NUCLEOTIDE SEQUENCE [LARGE SCALE GENOMIC DNA]</scope>
    <source>
        <strain evidence="2">cv. Shandingzi</strain>
        <tissue evidence="1">Leaves</tissue>
    </source>
</reference>
<accession>A0A540NNG7</accession>
<gene>
    <name evidence="1" type="ORF">C1H46_001799</name>
</gene>
<dbReference type="Proteomes" id="UP000315295">
    <property type="component" value="Unassembled WGS sequence"/>
</dbReference>
<dbReference type="AlphaFoldDB" id="A0A540NNG7"/>
<keyword evidence="2" id="KW-1185">Reference proteome</keyword>
<evidence type="ECO:0000313" key="1">
    <source>
        <dbReference type="EMBL" id="TQE12587.1"/>
    </source>
</evidence>
<dbReference type="EMBL" id="VIEB01000018">
    <property type="protein sequence ID" value="TQE12587.1"/>
    <property type="molecule type" value="Genomic_DNA"/>
</dbReference>
<protein>
    <submittedName>
        <fullName evidence="1">Uncharacterized protein</fullName>
    </submittedName>
</protein>
<name>A0A540NNG7_MALBA</name>
<organism evidence="1 2">
    <name type="scientific">Malus baccata</name>
    <name type="common">Siberian crab apple</name>
    <name type="synonym">Pyrus baccata</name>
    <dbReference type="NCBI Taxonomy" id="106549"/>
    <lineage>
        <taxon>Eukaryota</taxon>
        <taxon>Viridiplantae</taxon>
        <taxon>Streptophyta</taxon>
        <taxon>Embryophyta</taxon>
        <taxon>Tracheophyta</taxon>
        <taxon>Spermatophyta</taxon>
        <taxon>Magnoliopsida</taxon>
        <taxon>eudicotyledons</taxon>
        <taxon>Gunneridae</taxon>
        <taxon>Pentapetalae</taxon>
        <taxon>rosids</taxon>
        <taxon>fabids</taxon>
        <taxon>Rosales</taxon>
        <taxon>Rosaceae</taxon>
        <taxon>Amygdaloideae</taxon>
        <taxon>Maleae</taxon>
        <taxon>Malus</taxon>
    </lineage>
</organism>
<proteinExistence type="predicted"/>
<evidence type="ECO:0000313" key="2">
    <source>
        <dbReference type="Proteomes" id="UP000315295"/>
    </source>
</evidence>